<dbReference type="GO" id="GO:0022857">
    <property type="term" value="F:transmembrane transporter activity"/>
    <property type="evidence" value="ECO:0007669"/>
    <property type="project" value="InterPro"/>
</dbReference>
<feature type="transmembrane region" description="Helical" evidence="10">
    <location>
        <begin position="324"/>
        <end position="343"/>
    </location>
</feature>
<evidence type="ECO:0000256" key="1">
    <source>
        <dbReference type="ARBA" id="ARBA00004141"/>
    </source>
</evidence>
<dbReference type="InterPro" id="IPR020846">
    <property type="entry name" value="MFS_dom"/>
</dbReference>
<feature type="transmembrane region" description="Helical" evidence="10">
    <location>
        <begin position="573"/>
        <end position="592"/>
    </location>
</feature>
<keyword evidence="4 10" id="KW-0812">Transmembrane</keyword>
<dbReference type="InterPro" id="IPR008266">
    <property type="entry name" value="Tyr_kinase_AS"/>
</dbReference>
<keyword evidence="3" id="KW-0813">Transport</keyword>
<name>A0A1E3BBX1_ASPCR</name>
<dbReference type="Gene3D" id="3.30.200.20">
    <property type="entry name" value="Phosphorylase Kinase, domain 1"/>
    <property type="match status" value="1"/>
</dbReference>
<sequence length="877" mass="96002">MTEASEIQTLAHQITAAREGDIEPAIPILEDLAFTPYACSSVEQVSGGAVNFTFRGFLSNPLPDGSISVIIKHSKDFSGFIPGMQLQAARCQGEQRILQALADGLSPIVHQDGILVRTPCHYHFIPHLNAQVMQEFSGVTALGKFLLSPESNKLSGSLVTSIGRALGRWLASFHDRSSGSEVVQEVGCNEKGRDAMYTLLAGGVAKAMDSCLTLFDGRADDFRKYVQEAIYGEIDEASKTIVHGDFAVRNILISNSVATTGQDILFSPIDWEVYHLGCIEFDLGQFLGDLYTHEYFKGVGSCTALLQGFVDGYKPLSKKQLASVAVYTGIQILAWAPVVAAPITREQEEQLMAQNPAITRDGQGIVTAMAEKDTEEKHHVEDEQGKTDEERELREADERNEPPAPQHSVLNKYEKVYIIFMAALAGFFSPISSQIYFPALPTLAQYYGKTTTLINLTVTTYMIIQGIAPAFVGNFADISGRRPAYILAFTIYTAANIGLAVHDSYGALLGLRCLQSAGSSATSSIGYAVAADIASPAERGKYIGPMTAGSMAALSLGPVIGGLLVRYLGWRSIFWFLVIISGAFLVVYTITVRETARKVVENGSIVPAELWRLSVFQCLSPTRHRRTKTQDTSQPQRSKLSYINPLKSFVVFADKAGLINLCLIGIAYLSCIAVMTNTANMFGDLYNLDSLKIGLCFLPFGITGCIGSFAAGKMVDMNYRRMARKHNLPLDRQSNRGSDAFPFEKARLQIAIPVVIITGLTLIPYGWVLQQRVHLVAPLVLQGILGFCVTATINVLMTLLVDLFPQTPASASAAANLVRCWLGAVTAAVIEYMITGMGLRWCFAFFGFVTLASLPFLWIEYTRGMKWRRFKQERERS</sequence>
<evidence type="ECO:0000256" key="3">
    <source>
        <dbReference type="ARBA" id="ARBA00022448"/>
    </source>
</evidence>
<feature type="transmembrane region" description="Helical" evidence="10">
    <location>
        <begin position="657"/>
        <end position="679"/>
    </location>
</feature>
<comment type="caution">
    <text evidence="12">The sequence shown here is derived from an EMBL/GenBank/DDBJ whole genome shotgun (WGS) entry which is preliminary data.</text>
</comment>
<evidence type="ECO:0000256" key="6">
    <source>
        <dbReference type="ARBA" id="ARBA00023136"/>
    </source>
</evidence>
<evidence type="ECO:0000256" key="7">
    <source>
        <dbReference type="ARBA" id="ARBA00047899"/>
    </source>
</evidence>
<dbReference type="InterPro" id="IPR011009">
    <property type="entry name" value="Kinase-like_dom_sf"/>
</dbReference>
<evidence type="ECO:0000256" key="8">
    <source>
        <dbReference type="ARBA" id="ARBA00048679"/>
    </source>
</evidence>
<dbReference type="FunFam" id="1.20.1720.10:FF:000009">
    <property type="entry name" value="MFS multidrug transporter"/>
    <property type="match status" value="1"/>
</dbReference>
<gene>
    <name evidence="12" type="ORF">SI65_06674</name>
</gene>
<proteinExistence type="predicted"/>
<feature type="transmembrane region" description="Helical" evidence="10">
    <location>
        <begin position="452"/>
        <end position="472"/>
    </location>
</feature>
<dbReference type="InterPro" id="IPR011701">
    <property type="entry name" value="MFS"/>
</dbReference>
<dbReference type="Proteomes" id="UP000094569">
    <property type="component" value="Unassembled WGS sequence"/>
</dbReference>
<evidence type="ECO:0000256" key="2">
    <source>
        <dbReference type="ARBA" id="ARBA00012513"/>
    </source>
</evidence>
<feature type="transmembrane region" description="Helical" evidence="10">
    <location>
        <begin position="779"/>
        <end position="801"/>
    </location>
</feature>
<feature type="transmembrane region" description="Helical" evidence="10">
    <location>
        <begin position="416"/>
        <end position="437"/>
    </location>
</feature>
<evidence type="ECO:0000256" key="10">
    <source>
        <dbReference type="SAM" id="Phobius"/>
    </source>
</evidence>
<dbReference type="CDD" id="cd17323">
    <property type="entry name" value="MFS_Tpo1_MDR_like"/>
    <property type="match status" value="1"/>
</dbReference>
<dbReference type="Gene3D" id="1.20.1720.10">
    <property type="entry name" value="Multidrug resistance protein D"/>
    <property type="match status" value="1"/>
</dbReference>
<dbReference type="EMBL" id="JXNT01000007">
    <property type="protein sequence ID" value="ODM17886.1"/>
    <property type="molecule type" value="Genomic_DNA"/>
</dbReference>
<dbReference type="Gene3D" id="1.20.1250.20">
    <property type="entry name" value="MFS general substrate transporter like domains"/>
    <property type="match status" value="1"/>
</dbReference>
<dbReference type="Pfam" id="PF07690">
    <property type="entry name" value="MFS_1"/>
    <property type="match status" value="1"/>
</dbReference>
<protein>
    <recommendedName>
        <fullName evidence="2">non-specific serine/threonine protein kinase</fullName>
        <ecNumber evidence="2">2.7.11.1</ecNumber>
    </recommendedName>
</protein>
<dbReference type="PROSITE" id="PS00109">
    <property type="entry name" value="PROTEIN_KINASE_TYR"/>
    <property type="match status" value="1"/>
</dbReference>
<dbReference type="STRING" id="573508.A0A1E3BBX1"/>
<reference evidence="12 13" key="1">
    <citation type="journal article" date="2016" name="BMC Genomics">
        <title>Comparative genomic and transcriptomic analyses of the Fuzhuan brick tea-fermentation fungus Aspergillus cristatus.</title>
        <authorList>
            <person name="Ge Y."/>
            <person name="Wang Y."/>
            <person name="Liu Y."/>
            <person name="Tan Y."/>
            <person name="Ren X."/>
            <person name="Zhang X."/>
            <person name="Hyde K.D."/>
            <person name="Liu Y."/>
            <person name="Liu Z."/>
        </authorList>
    </citation>
    <scope>NUCLEOTIDE SEQUENCE [LARGE SCALE GENOMIC DNA]</scope>
    <source>
        <strain evidence="12 13">GZAAS20.1005</strain>
    </source>
</reference>
<dbReference type="GO" id="GO:0004674">
    <property type="term" value="F:protein serine/threonine kinase activity"/>
    <property type="evidence" value="ECO:0007669"/>
    <property type="project" value="UniProtKB-EC"/>
</dbReference>
<comment type="subcellular location">
    <subcellularLocation>
        <location evidence="1">Membrane</location>
        <topology evidence="1">Multi-pass membrane protein</topology>
    </subcellularLocation>
</comment>
<keyword evidence="13" id="KW-1185">Reference proteome</keyword>
<keyword evidence="6 10" id="KW-0472">Membrane</keyword>
<dbReference type="Gene3D" id="3.90.1200.10">
    <property type="match status" value="1"/>
</dbReference>
<dbReference type="EC" id="2.7.11.1" evidence="2"/>
<feature type="transmembrane region" description="Helical" evidence="10">
    <location>
        <begin position="691"/>
        <end position="712"/>
    </location>
</feature>
<accession>A0A1E3BBX1</accession>
<comment type="catalytic activity">
    <reaction evidence="7">
        <text>L-threonyl-[protein] + ATP = O-phospho-L-threonyl-[protein] + ADP + H(+)</text>
        <dbReference type="Rhea" id="RHEA:46608"/>
        <dbReference type="Rhea" id="RHEA-COMP:11060"/>
        <dbReference type="Rhea" id="RHEA-COMP:11605"/>
        <dbReference type="ChEBI" id="CHEBI:15378"/>
        <dbReference type="ChEBI" id="CHEBI:30013"/>
        <dbReference type="ChEBI" id="CHEBI:30616"/>
        <dbReference type="ChEBI" id="CHEBI:61977"/>
        <dbReference type="ChEBI" id="CHEBI:456216"/>
        <dbReference type="EC" id="2.7.11.1"/>
    </reaction>
</comment>
<dbReference type="SUPFAM" id="SSF56112">
    <property type="entry name" value="Protein kinase-like (PK-like)"/>
    <property type="match status" value="1"/>
</dbReference>
<evidence type="ECO:0000313" key="13">
    <source>
        <dbReference type="Proteomes" id="UP000094569"/>
    </source>
</evidence>
<evidence type="ECO:0000256" key="9">
    <source>
        <dbReference type="SAM" id="MobiDB-lite"/>
    </source>
</evidence>
<feature type="transmembrane region" description="Helical" evidence="10">
    <location>
        <begin position="748"/>
        <end position="767"/>
    </location>
</feature>
<evidence type="ECO:0000259" key="11">
    <source>
        <dbReference type="PROSITE" id="PS50850"/>
    </source>
</evidence>
<dbReference type="InterPro" id="IPR036259">
    <property type="entry name" value="MFS_trans_sf"/>
</dbReference>
<feature type="transmembrane region" description="Helical" evidence="10">
    <location>
        <begin position="813"/>
        <end position="832"/>
    </location>
</feature>
<dbReference type="VEuPathDB" id="FungiDB:SI65_06674"/>
<feature type="domain" description="Major facilitator superfamily (MFS) profile" evidence="11">
    <location>
        <begin position="418"/>
        <end position="865"/>
    </location>
</feature>
<comment type="catalytic activity">
    <reaction evidence="8">
        <text>L-seryl-[protein] + ATP = O-phospho-L-seryl-[protein] + ADP + H(+)</text>
        <dbReference type="Rhea" id="RHEA:17989"/>
        <dbReference type="Rhea" id="RHEA-COMP:9863"/>
        <dbReference type="Rhea" id="RHEA-COMP:11604"/>
        <dbReference type="ChEBI" id="CHEBI:15378"/>
        <dbReference type="ChEBI" id="CHEBI:29999"/>
        <dbReference type="ChEBI" id="CHEBI:30616"/>
        <dbReference type="ChEBI" id="CHEBI:83421"/>
        <dbReference type="ChEBI" id="CHEBI:456216"/>
        <dbReference type="EC" id="2.7.11.1"/>
    </reaction>
</comment>
<dbReference type="OrthoDB" id="25129at2759"/>
<evidence type="ECO:0000256" key="5">
    <source>
        <dbReference type="ARBA" id="ARBA00022989"/>
    </source>
</evidence>
<dbReference type="PANTHER" id="PTHR23502:SF150">
    <property type="entry name" value="MAJOR FACILITATOR SUPERFAMILY (MFS) PROFILE DOMAIN-CONTAINING PROTEIN-RELATED"/>
    <property type="match status" value="1"/>
</dbReference>
<dbReference type="AlphaFoldDB" id="A0A1E3BBX1"/>
<dbReference type="PANTHER" id="PTHR23502">
    <property type="entry name" value="MAJOR FACILITATOR SUPERFAMILY"/>
    <property type="match status" value="1"/>
</dbReference>
<feature type="transmembrane region" description="Helical" evidence="10">
    <location>
        <begin position="484"/>
        <end position="501"/>
    </location>
</feature>
<organism evidence="12 13">
    <name type="scientific">Aspergillus cristatus</name>
    <name type="common">Chinese Fuzhuan brick tea-fermentation fungus</name>
    <name type="synonym">Eurotium cristatum</name>
    <dbReference type="NCBI Taxonomy" id="573508"/>
    <lineage>
        <taxon>Eukaryota</taxon>
        <taxon>Fungi</taxon>
        <taxon>Dikarya</taxon>
        <taxon>Ascomycota</taxon>
        <taxon>Pezizomycotina</taxon>
        <taxon>Eurotiomycetes</taxon>
        <taxon>Eurotiomycetidae</taxon>
        <taxon>Eurotiales</taxon>
        <taxon>Aspergillaceae</taxon>
        <taxon>Aspergillus</taxon>
        <taxon>Aspergillus subgen. Aspergillus</taxon>
    </lineage>
</organism>
<feature type="transmembrane region" description="Helical" evidence="10">
    <location>
        <begin position="838"/>
        <end position="859"/>
    </location>
</feature>
<dbReference type="GO" id="GO:0005886">
    <property type="term" value="C:plasma membrane"/>
    <property type="evidence" value="ECO:0007669"/>
    <property type="project" value="TreeGrafter"/>
</dbReference>
<keyword evidence="5 10" id="KW-1133">Transmembrane helix</keyword>
<feature type="compositionally biased region" description="Basic and acidic residues" evidence="9">
    <location>
        <begin position="371"/>
        <end position="401"/>
    </location>
</feature>
<feature type="region of interest" description="Disordered" evidence="9">
    <location>
        <begin position="371"/>
        <end position="406"/>
    </location>
</feature>
<dbReference type="SUPFAM" id="SSF103473">
    <property type="entry name" value="MFS general substrate transporter"/>
    <property type="match status" value="1"/>
</dbReference>
<evidence type="ECO:0000256" key="4">
    <source>
        <dbReference type="ARBA" id="ARBA00022692"/>
    </source>
</evidence>
<evidence type="ECO:0000313" key="12">
    <source>
        <dbReference type="EMBL" id="ODM17886.1"/>
    </source>
</evidence>
<dbReference type="PROSITE" id="PS50850">
    <property type="entry name" value="MFS"/>
    <property type="match status" value="1"/>
</dbReference>